<evidence type="ECO:0000313" key="1">
    <source>
        <dbReference type="EMBL" id="KAI4858980.1"/>
    </source>
</evidence>
<organism evidence="1 2">
    <name type="scientific">Hypoxylon rubiginosum</name>
    <dbReference type="NCBI Taxonomy" id="110542"/>
    <lineage>
        <taxon>Eukaryota</taxon>
        <taxon>Fungi</taxon>
        <taxon>Dikarya</taxon>
        <taxon>Ascomycota</taxon>
        <taxon>Pezizomycotina</taxon>
        <taxon>Sordariomycetes</taxon>
        <taxon>Xylariomycetidae</taxon>
        <taxon>Xylariales</taxon>
        <taxon>Hypoxylaceae</taxon>
        <taxon>Hypoxylon</taxon>
    </lineage>
</organism>
<dbReference type="Proteomes" id="UP001497700">
    <property type="component" value="Unassembled WGS sequence"/>
</dbReference>
<reference evidence="1 2" key="1">
    <citation type="journal article" date="2022" name="New Phytol.">
        <title>Ecological generalism drives hyperdiversity of secondary metabolite gene clusters in xylarialean endophytes.</title>
        <authorList>
            <person name="Franco M.E.E."/>
            <person name="Wisecaver J.H."/>
            <person name="Arnold A.E."/>
            <person name="Ju Y.M."/>
            <person name="Slot J.C."/>
            <person name="Ahrendt S."/>
            <person name="Moore L.P."/>
            <person name="Eastman K.E."/>
            <person name="Scott K."/>
            <person name="Konkel Z."/>
            <person name="Mondo S.J."/>
            <person name="Kuo A."/>
            <person name="Hayes R.D."/>
            <person name="Haridas S."/>
            <person name="Andreopoulos B."/>
            <person name="Riley R."/>
            <person name="LaButti K."/>
            <person name="Pangilinan J."/>
            <person name="Lipzen A."/>
            <person name="Amirebrahimi M."/>
            <person name="Yan J."/>
            <person name="Adam C."/>
            <person name="Keymanesh K."/>
            <person name="Ng V."/>
            <person name="Louie K."/>
            <person name="Northen T."/>
            <person name="Drula E."/>
            <person name="Henrissat B."/>
            <person name="Hsieh H.M."/>
            <person name="Youens-Clark K."/>
            <person name="Lutzoni F."/>
            <person name="Miadlikowska J."/>
            <person name="Eastwood D.C."/>
            <person name="Hamelin R.C."/>
            <person name="Grigoriev I.V."/>
            <person name="U'Ren J.M."/>
        </authorList>
    </citation>
    <scope>NUCLEOTIDE SEQUENCE [LARGE SCALE GENOMIC DNA]</scope>
    <source>
        <strain evidence="1 2">CBS 119005</strain>
    </source>
</reference>
<gene>
    <name evidence="1" type="ORF">F4820DRAFT_441134</name>
</gene>
<keyword evidence="2" id="KW-1185">Reference proteome</keyword>
<sequence length="697" mass="78866">MLCNVCREGLEGIWDSSKTKRVCTVDEWKDSAEPGPEVDSRFVSKTIIFEDIERPDAPERFVFGHHATRESFLQSIDQGCVFCNRFALLEKDAEPNPKISRLGYYSVFEVVRKPTAFMHMHVGNQRGGFDMIPHDFSDVQLNLDISPSTGDEATWRIIQGWITECVETHASCNRGGPTGYIPSRLVELNNTGAEPMFRVVEKHQVDSQSQYLTLSHCWGVASAKERLKLTRSTVELLSKEQQRSTLPKTFQDALEVAGRLGIRYIWIDSLCIFQDSVEDWRAESSSMQEVYGNAFMSIAALGAEKDDGGLFFSRDPDEVKPTVFNFGVDGPENPQPYRFELEKGWAWRLSFEDEPLTKRGWVVQERLLPRRVLHFGSKQVFWECHEGARCETHPKTVDCSTVPENDEDEVSEPDHAWKDLIGAPYRPRCKDDISQLFSDWYSLQQLYSNCNLTVPSDKLVALSGIAKDMKRRLAALGCQDTKYLAGVWSQRLPQALVWNVRTAGRRPDGYRAPSWSWAAIDGNLNVHDWSPSRDSDMEILASVVGARTTPMKPQDETGEVCDGPITLNGILLAANLGPYVKTDLHIFHASRRDVVDLRHHKDGTLLVSIQRDGHNPIRSGVTFDTSEDVSTQAICLPITKTESTFNGVTTWYVAGIAMIEVDDETYRRVGHFDMRVEREKDTQSIFEKAALEQVNII</sequence>
<name>A0ACB9YJE6_9PEZI</name>
<evidence type="ECO:0000313" key="2">
    <source>
        <dbReference type="Proteomes" id="UP001497700"/>
    </source>
</evidence>
<comment type="caution">
    <text evidence="1">The sequence shown here is derived from an EMBL/GenBank/DDBJ whole genome shotgun (WGS) entry which is preliminary data.</text>
</comment>
<proteinExistence type="predicted"/>
<accession>A0ACB9YJE6</accession>
<protein>
    <submittedName>
        <fullName evidence="1">HET-domain-containing protein</fullName>
    </submittedName>
</protein>
<dbReference type="EMBL" id="MU393667">
    <property type="protein sequence ID" value="KAI4858980.1"/>
    <property type="molecule type" value="Genomic_DNA"/>
</dbReference>